<keyword evidence="4 7" id="KW-1133">Transmembrane helix</keyword>
<comment type="subcellular location">
    <subcellularLocation>
        <location evidence="1">Cell membrane</location>
        <topology evidence="1">Multi-pass membrane protein</topology>
    </subcellularLocation>
</comment>
<keyword evidence="5 7" id="KW-0472">Membrane</keyword>
<sequence length="856" mass="95873">MSNEKKNLQQNPSRYFRVLTAVLFLADVVLAPWLREGNRSFSVRVFIHGVKAAGGIEKFALTEAGKGNTEGIANLTMNYWCIYLIIFLGAVLLLRAAWLLAGRKERFLSGAAYALGLLYLCAFMIFNYYGYSGGMIVGMLLVFLDAMLGKYLDERQALREAEAALRAKEQAEKEEKKRREAFPGRYGSEFYRVIFKNFRANIRDFLLFLVGAVLTMTVLLVIWGMEQGCGGIRLLGASALQQQIASSLKQLLPVFMLLAVLMLSLIISGYLRTRMKNYSMYIALGIRNKTLIRIIGLEYGTCILTALAGGILLGLATLKIIGVPIAGNLLRMLPPAVLCYLLVVLISTLVNYHIFEFKNVLRYNRSSANEPVPRYGAGVMMGIGLFVMLGSLGLFARRGSGEDLYILGGLIAGFGLFLYGAATRILKKRVDRLQVTETGLLTILPWRNRFRTNVRFLFLLTALQIMLFGIFLPRLAAQGIPPEKTAPYDYVAMVYDSDLPDLQGLKKEGTLQELPMLRATTPLGADISRLKKDYRTVLWPQGQHIAVSESSYRKLCRQAGKTPQKLNLSADGHRVHIVMQQNAASEAHNLEWYSGGGGNLFRLGQPLVAYDRNQVTRTYIPHDATYERTNLVGALHAGNQENILVLSDSYFRSVYSQKRQARDPSVSIPPSAVKEGPDQLVLIRVKTGQNKAVESVLKKIQKRHSSDLQYDESIRTWYGVAKAEKNNEAAADFARRMEEMTAVGLLLMVLFTFCIRYSLAGAEQRKEYRLLGTLGMNDREQEKLFNREARTYVLCSMGAALVLSAPFAALLPFLRMFRRSQSLLYLRNLLGLGGGTMAVLLLVLTVLTRYYRRVNR</sequence>
<evidence type="ECO:0000256" key="7">
    <source>
        <dbReference type="SAM" id="Phobius"/>
    </source>
</evidence>
<dbReference type="AlphaFoldDB" id="A0A6N7XK50"/>
<feature type="transmembrane region" description="Helical" evidence="7">
    <location>
        <begin position="77"/>
        <end position="98"/>
    </location>
</feature>
<feature type="domain" description="ABC3 transporter permease C-terminal" evidence="8">
    <location>
        <begin position="254"/>
        <end position="347"/>
    </location>
</feature>
<evidence type="ECO:0000256" key="5">
    <source>
        <dbReference type="ARBA" id="ARBA00023136"/>
    </source>
</evidence>
<dbReference type="InterPro" id="IPR052536">
    <property type="entry name" value="ABC-4_Integral_Memb_Prot"/>
</dbReference>
<feature type="transmembrane region" description="Helical" evidence="7">
    <location>
        <begin position="110"/>
        <end position="129"/>
    </location>
</feature>
<feature type="transmembrane region" description="Helical" evidence="7">
    <location>
        <begin position="829"/>
        <end position="851"/>
    </location>
</feature>
<organism evidence="9 10">
    <name type="scientific">Mogibacterium kristiansenii</name>
    <dbReference type="NCBI Taxonomy" id="2606708"/>
    <lineage>
        <taxon>Bacteria</taxon>
        <taxon>Bacillati</taxon>
        <taxon>Bacillota</taxon>
        <taxon>Clostridia</taxon>
        <taxon>Peptostreptococcales</taxon>
        <taxon>Anaerovoracaceae</taxon>
        <taxon>Mogibacterium</taxon>
    </lineage>
</organism>
<feature type="transmembrane region" description="Helical" evidence="7">
    <location>
        <begin position="740"/>
        <end position="759"/>
    </location>
</feature>
<evidence type="ECO:0000313" key="9">
    <source>
        <dbReference type="EMBL" id="MST70296.1"/>
    </source>
</evidence>
<evidence type="ECO:0000259" key="8">
    <source>
        <dbReference type="Pfam" id="PF02687"/>
    </source>
</evidence>
<feature type="transmembrane region" description="Helical" evidence="7">
    <location>
        <begin position="404"/>
        <end position="422"/>
    </location>
</feature>
<feature type="transmembrane region" description="Helical" evidence="7">
    <location>
        <begin position="792"/>
        <end position="817"/>
    </location>
</feature>
<evidence type="ECO:0000256" key="6">
    <source>
        <dbReference type="SAM" id="Coils"/>
    </source>
</evidence>
<dbReference type="PANTHER" id="PTHR46795:SF3">
    <property type="entry name" value="ABC TRANSPORTER PERMEASE"/>
    <property type="match status" value="1"/>
</dbReference>
<reference evidence="9 10" key="1">
    <citation type="submission" date="2019-08" db="EMBL/GenBank/DDBJ databases">
        <title>In-depth cultivation of the pig gut microbiome towards novel bacterial diversity and tailored functional studies.</title>
        <authorList>
            <person name="Wylensek D."/>
            <person name="Hitch T.C.A."/>
            <person name="Clavel T."/>
        </authorList>
    </citation>
    <scope>NUCLEOTIDE SEQUENCE [LARGE SCALE GENOMIC DNA]</scope>
    <source>
        <strain evidence="9 10">WCA-MUC-591-APC-4B</strain>
    </source>
</reference>
<protein>
    <recommendedName>
        <fullName evidence="8">ABC3 transporter permease C-terminal domain-containing protein</fullName>
    </recommendedName>
</protein>
<evidence type="ECO:0000256" key="2">
    <source>
        <dbReference type="ARBA" id="ARBA00022475"/>
    </source>
</evidence>
<keyword evidence="10" id="KW-1185">Reference proteome</keyword>
<dbReference type="PANTHER" id="PTHR46795">
    <property type="entry name" value="ABC TRANSPORTER PERMEASE-RELATED-RELATED"/>
    <property type="match status" value="1"/>
</dbReference>
<feature type="transmembrane region" description="Helical" evidence="7">
    <location>
        <begin position="291"/>
        <end position="315"/>
    </location>
</feature>
<name>A0A6N7XK50_9FIRM</name>
<feature type="transmembrane region" description="Helical" evidence="7">
    <location>
        <begin position="251"/>
        <end position="271"/>
    </location>
</feature>
<keyword evidence="3 7" id="KW-0812">Transmembrane</keyword>
<dbReference type="Proteomes" id="UP000469424">
    <property type="component" value="Unassembled WGS sequence"/>
</dbReference>
<feature type="transmembrane region" description="Helical" evidence="7">
    <location>
        <begin position="456"/>
        <end position="476"/>
    </location>
</feature>
<evidence type="ECO:0000256" key="4">
    <source>
        <dbReference type="ARBA" id="ARBA00022989"/>
    </source>
</evidence>
<feature type="coiled-coil region" evidence="6">
    <location>
        <begin position="151"/>
        <end position="181"/>
    </location>
</feature>
<comment type="caution">
    <text evidence="9">The sequence shown here is derived from an EMBL/GenBank/DDBJ whole genome shotgun (WGS) entry which is preliminary data.</text>
</comment>
<dbReference type="InterPro" id="IPR003838">
    <property type="entry name" value="ABC3_permease_C"/>
</dbReference>
<feature type="transmembrane region" description="Helical" evidence="7">
    <location>
        <begin position="375"/>
        <end position="398"/>
    </location>
</feature>
<keyword evidence="2" id="KW-1003">Cell membrane</keyword>
<evidence type="ECO:0000256" key="1">
    <source>
        <dbReference type="ARBA" id="ARBA00004651"/>
    </source>
</evidence>
<feature type="transmembrane region" description="Helical" evidence="7">
    <location>
        <begin position="205"/>
        <end position="225"/>
    </location>
</feature>
<feature type="transmembrane region" description="Helical" evidence="7">
    <location>
        <begin position="135"/>
        <end position="152"/>
    </location>
</feature>
<accession>A0A6N7XK50</accession>
<keyword evidence="6" id="KW-0175">Coiled coil</keyword>
<dbReference type="EMBL" id="VUNA01000004">
    <property type="protein sequence ID" value="MST70296.1"/>
    <property type="molecule type" value="Genomic_DNA"/>
</dbReference>
<evidence type="ECO:0000313" key="10">
    <source>
        <dbReference type="Proteomes" id="UP000469424"/>
    </source>
</evidence>
<gene>
    <name evidence="9" type="ORF">FYJ65_02905</name>
</gene>
<dbReference type="RefSeq" id="WP_154553859.1">
    <property type="nucleotide sequence ID" value="NZ_VUNA01000004.1"/>
</dbReference>
<evidence type="ECO:0000256" key="3">
    <source>
        <dbReference type="ARBA" id="ARBA00022692"/>
    </source>
</evidence>
<feature type="transmembrane region" description="Helical" evidence="7">
    <location>
        <begin position="335"/>
        <end position="354"/>
    </location>
</feature>
<dbReference type="Pfam" id="PF02687">
    <property type="entry name" value="FtsX"/>
    <property type="match status" value="1"/>
</dbReference>
<proteinExistence type="predicted"/>
<feature type="transmembrane region" description="Helical" evidence="7">
    <location>
        <begin position="15"/>
        <end position="34"/>
    </location>
</feature>